<evidence type="ECO:0000313" key="9">
    <source>
        <dbReference type="Proteomes" id="UP000188268"/>
    </source>
</evidence>
<reference evidence="8 9" key="1">
    <citation type="submission" date="2013-09" db="EMBL/GenBank/DDBJ databases">
        <title>Corchorus capsularis genome sequencing.</title>
        <authorList>
            <person name="Alam M."/>
            <person name="Haque M.S."/>
            <person name="Islam M.S."/>
            <person name="Emdad E.M."/>
            <person name="Islam M.M."/>
            <person name="Ahmed B."/>
            <person name="Halim A."/>
            <person name="Hossen Q.M.M."/>
            <person name="Hossain M.Z."/>
            <person name="Ahmed R."/>
            <person name="Khan M.M."/>
            <person name="Islam R."/>
            <person name="Rashid M.M."/>
            <person name="Khan S.A."/>
            <person name="Rahman M.S."/>
            <person name="Alam M."/>
        </authorList>
    </citation>
    <scope>NUCLEOTIDE SEQUENCE [LARGE SCALE GENOMIC DNA]</scope>
    <source>
        <strain evidence="9">cv. CVL-1</strain>
        <tissue evidence="8">Whole seedling</tissue>
    </source>
</reference>
<sequence length="362" mass="40253">MGLKYNRNLTETMPKSRDSWPPPLIRPSMNQDSFNQQSASEFLLANMKDEMSDAFPKLSEMLYCHSNAEDSYLPSKKHINPQSTDHHLGANLWHSNFPMSNHMTDLQLSSGDQFYSNSHHIPYLGTAAAATSRYHDFNHIFPSTNISKSDFCSTLFSSSLDLNLKALDLLTSTYDHGGNCNQSLLDNPGKLSRSILMSHDQIRERSDSPSTSSKISTLAGGSITSTKRPGSFSETKESIKDAKKHRSSMSRSPCPTLKVRKEKLGDRIAALQKMVAPFGKTDTASVLTEAIGYIQFLHDQIQTLSVPFMKSTQSKLYRSVQMGIKGEEAGKEEQIRDLKSRGLCLVPQSYASYYINSCSGGI</sequence>
<evidence type="ECO:0000256" key="6">
    <source>
        <dbReference type="SAM" id="MobiDB-lite"/>
    </source>
</evidence>
<gene>
    <name evidence="8" type="ORF">CCACVL1_26125</name>
</gene>
<feature type="region of interest" description="Disordered" evidence="6">
    <location>
        <begin position="1"/>
        <end position="23"/>
    </location>
</feature>
<dbReference type="PANTHER" id="PTHR16223:SF388">
    <property type="entry name" value="TRANSCRIPTION FACTOR BHLH110-LIKE ISOFORM X1"/>
    <property type="match status" value="1"/>
</dbReference>
<keyword evidence="9" id="KW-1185">Reference proteome</keyword>
<evidence type="ECO:0000259" key="7">
    <source>
        <dbReference type="PROSITE" id="PS50888"/>
    </source>
</evidence>
<keyword evidence="3" id="KW-0238">DNA-binding</keyword>
<protein>
    <recommendedName>
        <fullName evidence="7">BHLH domain-containing protein</fullName>
    </recommendedName>
</protein>
<keyword evidence="2" id="KW-0805">Transcription regulation</keyword>
<dbReference type="SUPFAM" id="SSF47459">
    <property type="entry name" value="HLH, helix-loop-helix DNA-binding domain"/>
    <property type="match status" value="1"/>
</dbReference>
<dbReference type="AlphaFoldDB" id="A0A1R3GFY8"/>
<dbReference type="PROSITE" id="PS50888">
    <property type="entry name" value="BHLH"/>
    <property type="match status" value="1"/>
</dbReference>
<name>A0A1R3GFY8_COCAP</name>
<dbReference type="GO" id="GO:0000981">
    <property type="term" value="F:DNA-binding transcription factor activity, RNA polymerase II-specific"/>
    <property type="evidence" value="ECO:0007669"/>
    <property type="project" value="TreeGrafter"/>
</dbReference>
<dbReference type="GO" id="GO:0005634">
    <property type="term" value="C:nucleus"/>
    <property type="evidence" value="ECO:0007669"/>
    <property type="project" value="UniProtKB-SubCell"/>
</dbReference>
<proteinExistence type="predicted"/>
<feature type="domain" description="BHLH" evidence="7">
    <location>
        <begin position="248"/>
        <end position="297"/>
    </location>
</feature>
<evidence type="ECO:0000313" key="8">
    <source>
        <dbReference type="EMBL" id="OMO56979.1"/>
    </source>
</evidence>
<dbReference type="InterPro" id="IPR011598">
    <property type="entry name" value="bHLH_dom"/>
</dbReference>
<keyword evidence="5" id="KW-0539">Nucleus</keyword>
<dbReference type="PANTHER" id="PTHR16223">
    <property type="entry name" value="TRANSCRIPTION FACTOR BHLH83-RELATED"/>
    <property type="match status" value="1"/>
</dbReference>
<dbReference type="EMBL" id="AWWV01014437">
    <property type="protein sequence ID" value="OMO56979.1"/>
    <property type="molecule type" value="Genomic_DNA"/>
</dbReference>
<evidence type="ECO:0000256" key="1">
    <source>
        <dbReference type="ARBA" id="ARBA00004123"/>
    </source>
</evidence>
<dbReference type="OrthoDB" id="760019at2759"/>
<dbReference type="InterPro" id="IPR036638">
    <property type="entry name" value="HLH_DNA-bd_sf"/>
</dbReference>
<evidence type="ECO:0000256" key="2">
    <source>
        <dbReference type="ARBA" id="ARBA00023015"/>
    </source>
</evidence>
<dbReference type="Gene3D" id="4.10.280.10">
    <property type="entry name" value="Helix-loop-helix DNA-binding domain"/>
    <property type="match status" value="1"/>
</dbReference>
<dbReference type="GO" id="GO:0046983">
    <property type="term" value="F:protein dimerization activity"/>
    <property type="evidence" value="ECO:0007669"/>
    <property type="project" value="InterPro"/>
</dbReference>
<feature type="region of interest" description="Disordered" evidence="6">
    <location>
        <begin position="200"/>
        <end position="254"/>
    </location>
</feature>
<dbReference type="OMA" id="WQVPPLI"/>
<evidence type="ECO:0000256" key="4">
    <source>
        <dbReference type="ARBA" id="ARBA00023163"/>
    </source>
</evidence>
<dbReference type="STRING" id="210143.A0A1R3GFY8"/>
<dbReference type="GO" id="GO:0000978">
    <property type="term" value="F:RNA polymerase II cis-regulatory region sequence-specific DNA binding"/>
    <property type="evidence" value="ECO:0007669"/>
    <property type="project" value="TreeGrafter"/>
</dbReference>
<comment type="caution">
    <text evidence="8">The sequence shown here is derived from an EMBL/GenBank/DDBJ whole genome shotgun (WGS) entry which is preliminary data.</text>
</comment>
<evidence type="ECO:0000256" key="3">
    <source>
        <dbReference type="ARBA" id="ARBA00023125"/>
    </source>
</evidence>
<dbReference type="CDD" id="cd11393">
    <property type="entry name" value="bHLH_AtbHLH_like"/>
    <property type="match status" value="1"/>
</dbReference>
<dbReference type="Proteomes" id="UP000188268">
    <property type="component" value="Unassembled WGS sequence"/>
</dbReference>
<dbReference type="InterPro" id="IPR045239">
    <property type="entry name" value="bHLH95_bHLH"/>
</dbReference>
<organism evidence="8 9">
    <name type="scientific">Corchorus capsularis</name>
    <name type="common">Jute</name>
    <dbReference type="NCBI Taxonomy" id="210143"/>
    <lineage>
        <taxon>Eukaryota</taxon>
        <taxon>Viridiplantae</taxon>
        <taxon>Streptophyta</taxon>
        <taxon>Embryophyta</taxon>
        <taxon>Tracheophyta</taxon>
        <taxon>Spermatophyta</taxon>
        <taxon>Magnoliopsida</taxon>
        <taxon>eudicotyledons</taxon>
        <taxon>Gunneridae</taxon>
        <taxon>Pentapetalae</taxon>
        <taxon>rosids</taxon>
        <taxon>malvids</taxon>
        <taxon>Malvales</taxon>
        <taxon>Malvaceae</taxon>
        <taxon>Grewioideae</taxon>
        <taxon>Apeibeae</taxon>
        <taxon>Corchorus</taxon>
    </lineage>
</organism>
<dbReference type="InterPro" id="IPR045843">
    <property type="entry name" value="IND-like"/>
</dbReference>
<evidence type="ECO:0000256" key="5">
    <source>
        <dbReference type="ARBA" id="ARBA00023242"/>
    </source>
</evidence>
<accession>A0A1R3GFY8</accession>
<keyword evidence="4" id="KW-0804">Transcription</keyword>
<dbReference type="Gramene" id="OMO56979">
    <property type="protein sequence ID" value="OMO56979"/>
    <property type="gene ID" value="CCACVL1_26125"/>
</dbReference>
<comment type="subcellular location">
    <subcellularLocation>
        <location evidence="1">Nucleus</location>
    </subcellularLocation>
</comment>